<evidence type="ECO:0000259" key="7">
    <source>
        <dbReference type="Pfam" id="PF00892"/>
    </source>
</evidence>
<feature type="transmembrane region" description="Helical" evidence="6">
    <location>
        <begin position="43"/>
        <end position="62"/>
    </location>
</feature>
<keyword evidence="4 6" id="KW-1133">Transmembrane helix</keyword>
<accession>A0A101CY36</accession>
<evidence type="ECO:0000313" key="9">
    <source>
        <dbReference type="Proteomes" id="UP000053791"/>
    </source>
</evidence>
<dbReference type="PANTHER" id="PTHR22911:SF6">
    <property type="entry name" value="SOLUTE CARRIER FAMILY 35 MEMBER G1"/>
    <property type="match status" value="1"/>
</dbReference>
<dbReference type="Pfam" id="PF00892">
    <property type="entry name" value="EamA"/>
    <property type="match status" value="1"/>
</dbReference>
<comment type="similarity">
    <text evidence="2">Belongs to the drug/metabolite transporter (DMT) superfamily. 10 TMS drug/metabolite exporter (DME) (TC 2.A.7.3) family.</text>
</comment>
<feature type="transmembrane region" description="Helical" evidence="6">
    <location>
        <begin position="99"/>
        <end position="118"/>
    </location>
</feature>
<reference evidence="8 9" key="1">
    <citation type="submission" date="2015-12" db="EMBL/GenBank/DDBJ databases">
        <authorList>
            <person name="Shamseldin A."/>
            <person name="Moawad H."/>
            <person name="Abd El-Rahim W.M."/>
            <person name="Sadowsky M.J."/>
        </authorList>
    </citation>
    <scope>NUCLEOTIDE SEQUENCE [LARGE SCALE GENOMIC DNA]</scope>
    <source>
        <strain evidence="8 9">ZGT118</strain>
    </source>
</reference>
<organism evidence="8 9">
    <name type="scientific">Ruegeria marisrubri</name>
    <dbReference type="NCBI Taxonomy" id="1685379"/>
    <lineage>
        <taxon>Bacteria</taxon>
        <taxon>Pseudomonadati</taxon>
        <taxon>Pseudomonadota</taxon>
        <taxon>Alphaproteobacteria</taxon>
        <taxon>Rhodobacterales</taxon>
        <taxon>Roseobacteraceae</taxon>
        <taxon>Ruegeria</taxon>
    </lineage>
</organism>
<keyword evidence="9" id="KW-1185">Reference proteome</keyword>
<gene>
    <name evidence="8" type="ORF">AVO45_00535</name>
</gene>
<feature type="transmembrane region" description="Helical" evidence="6">
    <location>
        <begin position="74"/>
        <end position="93"/>
    </location>
</feature>
<feature type="transmembrane region" description="Helical" evidence="6">
    <location>
        <begin position="281"/>
        <end position="299"/>
    </location>
</feature>
<name>A0A101CY36_9RHOB</name>
<feature type="transmembrane region" description="Helical" evidence="6">
    <location>
        <begin position="180"/>
        <end position="203"/>
    </location>
</feature>
<dbReference type="Proteomes" id="UP000053791">
    <property type="component" value="Unassembled WGS sequence"/>
</dbReference>
<evidence type="ECO:0000256" key="2">
    <source>
        <dbReference type="ARBA" id="ARBA00009853"/>
    </source>
</evidence>
<feature type="transmembrane region" description="Helical" evidence="6">
    <location>
        <begin position="12"/>
        <end position="31"/>
    </location>
</feature>
<dbReference type="InterPro" id="IPR037185">
    <property type="entry name" value="EmrE-like"/>
</dbReference>
<feature type="transmembrane region" description="Helical" evidence="6">
    <location>
        <begin position="257"/>
        <end position="275"/>
    </location>
</feature>
<dbReference type="PANTHER" id="PTHR22911">
    <property type="entry name" value="ACYL-MALONYL CONDENSING ENZYME-RELATED"/>
    <property type="match status" value="1"/>
</dbReference>
<evidence type="ECO:0000256" key="5">
    <source>
        <dbReference type="ARBA" id="ARBA00023136"/>
    </source>
</evidence>
<feature type="domain" description="EamA" evidence="7">
    <location>
        <begin position="12"/>
        <end position="141"/>
    </location>
</feature>
<feature type="transmembrane region" description="Helical" evidence="6">
    <location>
        <begin position="125"/>
        <end position="144"/>
    </location>
</feature>
<evidence type="ECO:0000256" key="4">
    <source>
        <dbReference type="ARBA" id="ARBA00022989"/>
    </source>
</evidence>
<dbReference type="InterPro" id="IPR000620">
    <property type="entry name" value="EamA_dom"/>
</dbReference>
<evidence type="ECO:0000256" key="1">
    <source>
        <dbReference type="ARBA" id="ARBA00004141"/>
    </source>
</evidence>
<evidence type="ECO:0000256" key="3">
    <source>
        <dbReference type="ARBA" id="ARBA00022692"/>
    </source>
</evidence>
<comment type="caution">
    <text evidence="8">The sequence shown here is derived from an EMBL/GenBank/DDBJ whole genome shotgun (WGS) entry which is preliminary data.</text>
</comment>
<keyword evidence="5 6" id="KW-0472">Membrane</keyword>
<proteinExistence type="inferred from homology"/>
<dbReference type="SUPFAM" id="SSF103481">
    <property type="entry name" value="Multidrug resistance efflux transporter EmrE"/>
    <property type="match status" value="2"/>
</dbReference>
<sequence>MQAVQRTSPMTASFLMVAAMAIIGVIDNFVIRLAEDIGLWQFHFTRSLLMLPLVGGLSLLGLGGLRPQRPWVVALRSALIATAMLFYFSALALMPIAQALAGLFTSPIFVLLISSVALGQRIGPWRILAVIVGFAGILCVLQPDPQAFDAKVLIPVAGGLFYAMAAVITRTSCAGESTVALLGGMVLALGIAGAAGLIGFSLFPVEPVPGPEGFVLRGWVWPMGGAAPWVLLQAVGSSIAVFMLIKAYQLGEPSYVAVFEYSVMIFGPLFAWIALGQELGVPQIVGIGLIAFAGGTIALRSN</sequence>
<keyword evidence="3 6" id="KW-0812">Transmembrane</keyword>
<evidence type="ECO:0000256" key="6">
    <source>
        <dbReference type="SAM" id="Phobius"/>
    </source>
</evidence>
<dbReference type="EMBL" id="LQBQ01000001">
    <property type="protein sequence ID" value="KUJ85519.1"/>
    <property type="molecule type" value="Genomic_DNA"/>
</dbReference>
<dbReference type="AlphaFoldDB" id="A0A101CY36"/>
<dbReference type="STRING" id="1685379.AVO45_00535"/>
<protein>
    <recommendedName>
        <fullName evidence="7">EamA domain-containing protein</fullName>
    </recommendedName>
</protein>
<feature type="transmembrane region" description="Helical" evidence="6">
    <location>
        <begin position="223"/>
        <end position="245"/>
    </location>
</feature>
<dbReference type="OrthoDB" id="7855875at2"/>
<feature type="transmembrane region" description="Helical" evidence="6">
    <location>
        <begin position="150"/>
        <end position="168"/>
    </location>
</feature>
<evidence type="ECO:0000313" key="8">
    <source>
        <dbReference type="EMBL" id="KUJ85519.1"/>
    </source>
</evidence>
<comment type="subcellular location">
    <subcellularLocation>
        <location evidence="1">Membrane</location>
        <topology evidence="1">Multi-pass membrane protein</topology>
    </subcellularLocation>
</comment>
<dbReference type="GO" id="GO:0016020">
    <property type="term" value="C:membrane"/>
    <property type="evidence" value="ECO:0007669"/>
    <property type="project" value="UniProtKB-SubCell"/>
</dbReference>